<evidence type="ECO:0000256" key="4">
    <source>
        <dbReference type="ARBA" id="ARBA00022679"/>
    </source>
</evidence>
<dbReference type="GO" id="GO:0008270">
    <property type="term" value="F:zinc ion binding"/>
    <property type="evidence" value="ECO:0007669"/>
    <property type="project" value="UniProtKB-KW"/>
</dbReference>
<dbReference type="EMBL" id="JAAGAX010000015">
    <property type="protein sequence ID" value="KAF2291450.1"/>
    <property type="molecule type" value="Genomic_DNA"/>
</dbReference>
<evidence type="ECO:0000259" key="20">
    <source>
        <dbReference type="PROSITE" id="PS50016"/>
    </source>
</evidence>
<keyword evidence="7" id="KW-0862">Zinc</keyword>
<dbReference type="PROSITE" id="PS51726">
    <property type="entry name" value="MYST_HAT"/>
    <property type="match status" value="1"/>
</dbReference>
<dbReference type="GO" id="GO:0003712">
    <property type="term" value="F:transcription coregulator activity"/>
    <property type="evidence" value="ECO:0007669"/>
    <property type="project" value="TreeGrafter"/>
</dbReference>
<dbReference type="SMART" id="SM00298">
    <property type="entry name" value="CHROMO"/>
    <property type="match status" value="1"/>
</dbReference>
<organism evidence="23 24">
    <name type="scientific">Hevea brasiliensis</name>
    <name type="common">Para rubber tree</name>
    <name type="synonym">Siphonia brasiliensis</name>
    <dbReference type="NCBI Taxonomy" id="3981"/>
    <lineage>
        <taxon>Eukaryota</taxon>
        <taxon>Viridiplantae</taxon>
        <taxon>Streptophyta</taxon>
        <taxon>Embryophyta</taxon>
        <taxon>Tracheophyta</taxon>
        <taxon>Spermatophyta</taxon>
        <taxon>Magnoliopsida</taxon>
        <taxon>eudicotyledons</taxon>
        <taxon>Gunneridae</taxon>
        <taxon>Pentapetalae</taxon>
        <taxon>rosids</taxon>
        <taxon>fabids</taxon>
        <taxon>Malpighiales</taxon>
        <taxon>Euphorbiaceae</taxon>
        <taxon>Crotonoideae</taxon>
        <taxon>Micrandreae</taxon>
        <taxon>Hevea</taxon>
    </lineage>
</organism>
<feature type="region of interest" description="Disordered" evidence="19">
    <location>
        <begin position="1360"/>
        <end position="1395"/>
    </location>
</feature>
<dbReference type="Pfam" id="PF13831">
    <property type="entry name" value="PHD_2"/>
    <property type="match status" value="2"/>
</dbReference>
<dbReference type="GO" id="GO:0005634">
    <property type="term" value="C:nucleus"/>
    <property type="evidence" value="ECO:0007669"/>
    <property type="project" value="UniProtKB-SubCell"/>
</dbReference>
<dbReference type="Pfam" id="PF11717">
    <property type="entry name" value="Tudor-knot"/>
    <property type="match status" value="1"/>
</dbReference>
<dbReference type="CDD" id="cd18642">
    <property type="entry name" value="CBD_MOF_like"/>
    <property type="match status" value="1"/>
</dbReference>
<dbReference type="SUPFAM" id="SSF54160">
    <property type="entry name" value="Chromo domain-like"/>
    <property type="match status" value="1"/>
</dbReference>
<evidence type="ECO:0000313" key="23">
    <source>
        <dbReference type="EMBL" id="KAF2291450.1"/>
    </source>
</evidence>
<dbReference type="Gene3D" id="3.30.60.60">
    <property type="entry name" value="N-acetyl transferase-like"/>
    <property type="match status" value="1"/>
</dbReference>
<keyword evidence="24" id="KW-1185">Reference proteome</keyword>
<evidence type="ECO:0000256" key="10">
    <source>
        <dbReference type="ARBA" id="ARBA00023015"/>
    </source>
</evidence>
<dbReference type="InterPro" id="IPR050603">
    <property type="entry name" value="MYST_HAT"/>
</dbReference>
<feature type="domain" description="PHD-type" evidence="22">
    <location>
        <begin position="1113"/>
        <end position="1221"/>
    </location>
</feature>
<gene>
    <name evidence="23" type="ORF">GH714_024282</name>
</gene>
<keyword evidence="10" id="KW-0805">Transcription regulation</keyword>
<evidence type="ECO:0000256" key="1">
    <source>
        <dbReference type="ARBA" id="ARBA00004123"/>
    </source>
</evidence>
<evidence type="ECO:0000256" key="8">
    <source>
        <dbReference type="ARBA" id="ARBA00022853"/>
    </source>
</evidence>
<feature type="active site" description="Proton donor/acceptor" evidence="16">
    <location>
        <position position="1767"/>
    </location>
</feature>
<proteinExistence type="inferred from homology"/>
<feature type="compositionally biased region" description="Basic residues" evidence="19">
    <location>
        <begin position="1"/>
        <end position="13"/>
    </location>
</feature>
<evidence type="ECO:0000256" key="6">
    <source>
        <dbReference type="ARBA" id="ARBA00022771"/>
    </source>
</evidence>
<keyword evidence="12" id="KW-0804">Transcription</keyword>
<keyword evidence="6 17" id="KW-0863">Zinc-finger</keyword>
<dbReference type="SMART" id="SM00249">
    <property type="entry name" value="PHD"/>
    <property type="match status" value="4"/>
</dbReference>
<comment type="subcellular location">
    <subcellularLocation>
        <location evidence="1 18">Nucleus</location>
    </subcellularLocation>
</comment>
<feature type="region of interest" description="Disordered" evidence="19">
    <location>
        <begin position="100"/>
        <end position="127"/>
    </location>
</feature>
<keyword evidence="9" id="KW-0007">Acetylation</keyword>
<evidence type="ECO:0000256" key="19">
    <source>
        <dbReference type="SAM" id="MobiDB-lite"/>
    </source>
</evidence>
<dbReference type="PANTHER" id="PTHR10615:SF161">
    <property type="entry name" value="HISTONE ACETYLTRANSFERASE KAT7"/>
    <property type="match status" value="1"/>
</dbReference>
<dbReference type="CDD" id="cd15571">
    <property type="entry name" value="ePHD"/>
    <property type="match status" value="1"/>
</dbReference>
<evidence type="ECO:0000313" key="24">
    <source>
        <dbReference type="Proteomes" id="UP000467840"/>
    </source>
</evidence>
<feature type="domain" description="PHD-type" evidence="22">
    <location>
        <begin position="370"/>
        <end position="489"/>
    </location>
</feature>
<dbReference type="CDD" id="cd04301">
    <property type="entry name" value="NAT_SF"/>
    <property type="match status" value="1"/>
</dbReference>
<name>A0A6A6KR09_HEVBR</name>
<keyword evidence="11" id="KW-0010">Activator</keyword>
<dbReference type="InterPro" id="IPR016181">
    <property type="entry name" value="Acyl_CoA_acyltransferase"/>
</dbReference>
<dbReference type="Gene3D" id="3.30.40.10">
    <property type="entry name" value="Zinc/RING finger domain, C3HC4 (zinc finger)"/>
    <property type="match status" value="4"/>
</dbReference>
<feature type="compositionally biased region" description="Basic and acidic residues" evidence="19">
    <location>
        <begin position="1380"/>
        <end position="1392"/>
    </location>
</feature>
<evidence type="ECO:0000256" key="17">
    <source>
        <dbReference type="PROSITE-ProRule" id="PRU00146"/>
    </source>
</evidence>
<dbReference type="PROSITE" id="PS01359">
    <property type="entry name" value="ZF_PHD_1"/>
    <property type="match status" value="1"/>
</dbReference>
<dbReference type="InterPro" id="IPR013083">
    <property type="entry name" value="Znf_RING/FYVE/PHD"/>
</dbReference>
<evidence type="ECO:0000256" key="16">
    <source>
        <dbReference type="PIRSR" id="PIRSR602717-51"/>
    </source>
</evidence>
<feature type="domain" description="PHD-type" evidence="20">
    <location>
        <begin position="1044"/>
        <end position="1093"/>
    </location>
</feature>
<sequence length="1867" mass="209642">MTGGRCPRRKKMMGRGPDGGCGTEERPCRLISRVPATQPEISPTTKKKPTSFEVDFFSQARKALSERSPFDVPEDGSGSTLSGGSSIVSTLPSGLASLLKHSDSRKRHKKSHSSADKKSSRASERAKGGNIWVETEEYFRNLALPDIDSLFEISSSIRSLAASKCFLIPYVGNEKHDSGLDPESLDKNVIMNCGNGNAHANEVVDNNVTVNCGNGNAHVNEVLAIDEVKKEDEQFMQIDSVRAQSHSAECLPQEEGKVCSVSDFCSGLEWLLGCRSRIMLTSERPSKKRKLLGMNAGLEKVLIGSSGEGNSSLCDFCCKGETGNESNRLIVCSSCKVAIHLNCYGVNGDVDESWLCSWCKHKSGDEDSVKQPCVLCPKQGGALKPVGVESGSVVEFVHLFCSLWMPEVYVEDLKKMEPVMNVREIKETRRKLVCNVCKVKCGACVRCSHGMCRAAFHPICAREARHRMEAWGKYGSENVELRAFCSKHSEFPDDRDKQHKLKIGQNGDKVAVHVEAPDSISDKSGDSESQEIELSDSRLNDVLVSECADGNQINNMDMPDRSDNEDANLSDSLNLALILKKLIDRGKVNTKDVALEIGISPNSLLSTLAVILKFTLYIGVDITDPVAVKSVPPRRRTKGNIRIFGDNKIICSSKQFSSDSGTLMDEVKVHQLANEEPENSSEVSIPVEKVICACVVSIRFYMILVMVKRWDEVGQSGFKIFFWVRNESSSSWSTVDFRKQSTLMSFKTLQQHISKSGDNMSGCPPEKVESENVAVPQQDDSSKADHPVLPDLIKMEEFSHSYVHTYIHKKLLKMQNEQLLKGNVCELEGLRVGETSSLEASSNASVCCDHQNIHSMCNDLYKSDEVNPEQLVKAENMEVCKLSPADEVEGEIIYFQHRLLGNAVARKHFTDNLICKVARSLPQEIDTAKAQRWDAVLVNQYLIELREAKKQGRKERKHKEAQAVLAAATAAAAASSRISSFRKDTFDDSNHHEKFNISNGRAGISSLLMPRPKETLSRVAVPRNSSEKNSDFVQSVSDFSKEHPRSCDICRRSETILNPILVCSSCKVAVHLDCYRSVKESTGPWYCELCEELLSSKCSATVSLNFWEKPYFVAECGLCGGTTGAFRKSTDGQWVHAFCAEWVFEPTFQRGQVNPVEGMETVAKGVDICCVCRHKHGVCIKCSYGHCQTTFHPSCARSTGFYMNVKSLNGKLHKAYCERHGLEQRAKAETQKHGFEELKSMKQIRRDLVLCSHCILACKRDHVARSVLVHSPFVPLDVSSESATTSLKGNTDGYKSCSDAIQRSDDVTVDSTVSIKHQIKVAMDADQKTDDSSTSQHLFTRRPMERIPFAGKQIPLRASLASRNPLDDGEWSSKSRKYKRTGESKEFRKTDHGPGSPTIIIRNEFFNFVDLRARSRLASETDYGFRRAPTNPENGSANLAPAAVDGYQKPHSVVDGMPPPAAEMTQMESDSLKKRRVSMLPLEVGTRVMCRWRDGKYHQVKVIERRKMQCGGPNDYEYYVHYTEFNRRLDEWVKLEQLDLDSVETVIDEKVEDKVTSLKMTRHQKRKIDETHVEGHEELDAASLREHEEFTKVKNIATIELGRYEIETWYFSPFPPEYNDSVKLYFCEFCLNFMKRKEQLQRHMRKCDLKHPPGDEIYRSGTLSMFEVDGKKNKVYGQNLCYLAKLFLDHKTLYYDVDLFLFYVLCECDDRGCHMVGYFSKEKHSEESYNLACILTLPPYQRKGYGKFLIAFSYELSKKEGKVGTPERPLSDLGLLSYRGYWTRVLLDILKKHKGNISIKELSDMTAIKAEDILTTLQSLELIQYRKGQHVICADPKVLDRHLKAAGRGGLEVDVSKLIWTPYKEQG</sequence>
<keyword evidence="13 18" id="KW-0539">Nucleus</keyword>
<dbReference type="Pfam" id="PF01853">
    <property type="entry name" value="MOZ_SAS"/>
    <property type="match status" value="1"/>
</dbReference>
<dbReference type="SUPFAM" id="SSF55729">
    <property type="entry name" value="Acyl-CoA N-acyltransferases (Nat)"/>
    <property type="match status" value="1"/>
</dbReference>
<feature type="domain" description="MYST-type HAT" evidence="21">
    <location>
        <begin position="1591"/>
        <end position="1862"/>
    </location>
</feature>
<dbReference type="InterPro" id="IPR019787">
    <property type="entry name" value="Znf_PHD-finger"/>
</dbReference>
<evidence type="ECO:0000256" key="5">
    <source>
        <dbReference type="ARBA" id="ARBA00022723"/>
    </source>
</evidence>
<dbReference type="FunFam" id="1.10.10.10:FF:000022">
    <property type="entry name" value="Histone acetyltransferase"/>
    <property type="match status" value="1"/>
</dbReference>
<evidence type="ECO:0000256" key="14">
    <source>
        <dbReference type="ARBA" id="ARBA00023315"/>
    </source>
</evidence>
<keyword evidence="14" id="KW-0012">Acyltransferase</keyword>
<comment type="catalytic activity">
    <reaction evidence="15 18">
        <text>L-lysyl-[protein] + acetyl-CoA = N(6)-acetyl-L-lysyl-[protein] + CoA + H(+)</text>
        <dbReference type="Rhea" id="RHEA:45948"/>
        <dbReference type="Rhea" id="RHEA-COMP:9752"/>
        <dbReference type="Rhea" id="RHEA-COMP:10731"/>
        <dbReference type="ChEBI" id="CHEBI:15378"/>
        <dbReference type="ChEBI" id="CHEBI:29969"/>
        <dbReference type="ChEBI" id="CHEBI:57287"/>
        <dbReference type="ChEBI" id="CHEBI:57288"/>
        <dbReference type="ChEBI" id="CHEBI:61930"/>
        <dbReference type="EC" id="2.3.1.48"/>
    </reaction>
</comment>
<dbReference type="GO" id="GO:0000785">
    <property type="term" value="C:chromatin"/>
    <property type="evidence" value="ECO:0007669"/>
    <property type="project" value="TreeGrafter"/>
</dbReference>
<feature type="compositionally biased region" description="Low complexity" evidence="19">
    <location>
        <begin position="76"/>
        <end position="86"/>
    </location>
</feature>
<dbReference type="InterPro" id="IPR036388">
    <property type="entry name" value="WH-like_DNA-bd_sf"/>
</dbReference>
<dbReference type="GO" id="GO:0003682">
    <property type="term" value="F:chromatin binding"/>
    <property type="evidence" value="ECO:0007669"/>
    <property type="project" value="TreeGrafter"/>
</dbReference>
<keyword evidence="4" id="KW-0808">Transferase</keyword>
<evidence type="ECO:0000256" key="13">
    <source>
        <dbReference type="ARBA" id="ARBA00023242"/>
    </source>
</evidence>
<evidence type="ECO:0000256" key="12">
    <source>
        <dbReference type="ARBA" id="ARBA00023163"/>
    </source>
</evidence>
<protein>
    <recommendedName>
        <fullName evidence="3 18">Histone acetyltransferase</fullName>
        <ecNumber evidence="3 18">2.3.1.48</ecNumber>
    </recommendedName>
</protein>
<dbReference type="FunFam" id="3.30.60.60:FF:000001">
    <property type="entry name" value="Histone acetyltransferase"/>
    <property type="match status" value="1"/>
</dbReference>
<dbReference type="PROSITE" id="PS51805">
    <property type="entry name" value="EPHD"/>
    <property type="match status" value="2"/>
</dbReference>
<dbReference type="GO" id="GO:0004402">
    <property type="term" value="F:histone acetyltransferase activity"/>
    <property type="evidence" value="ECO:0007669"/>
    <property type="project" value="InterPro"/>
</dbReference>
<dbReference type="Proteomes" id="UP000467840">
    <property type="component" value="Chromosome 2"/>
</dbReference>
<evidence type="ECO:0000256" key="3">
    <source>
        <dbReference type="ARBA" id="ARBA00013184"/>
    </source>
</evidence>
<evidence type="ECO:0000256" key="9">
    <source>
        <dbReference type="ARBA" id="ARBA00022990"/>
    </source>
</evidence>
<dbReference type="InterPro" id="IPR000953">
    <property type="entry name" value="Chromo/chromo_shadow_dom"/>
</dbReference>
<dbReference type="InterPro" id="IPR002717">
    <property type="entry name" value="HAT_MYST-type"/>
</dbReference>
<dbReference type="InterPro" id="IPR040706">
    <property type="entry name" value="Zf-MYST"/>
</dbReference>
<evidence type="ECO:0000259" key="21">
    <source>
        <dbReference type="PROSITE" id="PS51726"/>
    </source>
</evidence>
<dbReference type="SUPFAM" id="SSF57903">
    <property type="entry name" value="FYVE/PHD zinc finger"/>
    <property type="match status" value="2"/>
</dbReference>
<dbReference type="InterPro" id="IPR034732">
    <property type="entry name" value="EPHD"/>
</dbReference>
<dbReference type="Gene3D" id="1.10.10.10">
    <property type="entry name" value="Winged helix-like DNA-binding domain superfamily/Winged helix DNA-binding domain"/>
    <property type="match status" value="1"/>
</dbReference>
<dbReference type="Gene3D" id="2.30.30.140">
    <property type="match status" value="1"/>
</dbReference>
<feature type="compositionally biased region" description="Basic and acidic residues" evidence="19">
    <location>
        <begin position="113"/>
        <end position="127"/>
    </location>
</feature>
<evidence type="ECO:0000256" key="11">
    <source>
        <dbReference type="ARBA" id="ARBA00023159"/>
    </source>
</evidence>
<evidence type="ECO:0000256" key="15">
    <source>
        <dbReference type="ARBA" id="ARBA00048017"/>
    </source>
</evidence>
<evidence type="ECO:0000256" key="7">
    <source>
        <dbReference type="ARBA" id="ARBA00022833"/>
    </source>
</evidence>
<dbReference type="InterPro" id="IPR019786">
    <property type="entry name" value="Zinc_finger_PHD-type_CS"/>
</dbReference>
<dbReference type="GO" id="GO:0006357">
    <property type="term" value="P:regulation of transcription by RNA polymerase II"/>
    <property type="evidence" value="ECO:0007669"/>
    <property type="project" value="TreeGrafter"/>
</dbReference>
<evidence type="ECO:0000256" key="2">
    <source>
        <dbReference type="ARBA" id="ARBA00010107"/>
    </source>
</evidence>
<reference evidence="23 24" key="1">
    <citation type="journal article" date="2020" name="Mol. Plant">
        <title>The Chromosome-Based Rubber Tree Genome Provides New Insights into Spurge Genome Evolution and Rubber Biosynthesis.</title>
        <authorList>
            <person name="Liu J."/>
            <person name="Shi C."/>
            <person name="Shi C.C."/>
            <person name="Li W."/>
            <person name="Zhang Q.J."/>
            <person name="Zhang Y."/>
            <person name="Li K."/>
            <person name="Lu H.F."/>
            <person name="Shi C."/>
            <person name="Zhu S.T."/>
            <person name="Xiao Z.Y."/>
            <person name="Nan H."/>
            <person name="Yue Y."/>
            <person name="Zhu X.G."/>
            <person name="Wu Y."/>
            <person name="Hong X.N."/>
            <person name="Fan G.Y."/>
            <person name="Tong Y."/>
            <person name="Zhang D."/>
            <person name="Mao C.L."/>
            <person name="Liu Y.L."/>
            <person name="Hao S.J."/>
            <person name="Liu W.Q."/>
            <person name="Lv M.Q."/>
            <person name="Zhang H.B."/>
            <person name="Liu Y."/>
            <person name="Hu-Tang G.R."/>
            <person name="Wang J.P."/>
            <person name="Wang J.H."/>
            <person name="Sun Y.H."/>
            <person name="Ni S.B."/>
            <person name="Chen W.B."/>
            <person name="Zhang X.C."/>
            <person name="Jiao Y.N."/>
            <person name="Eichler E.E."/>
            <person name="Li G.H."/>
            <person name="Liu X."/>
            <person name="Gao L.Z."/>
        </authorList>
    </citation>
    <scope>NUCLEOTIDE SEQUENCE [LARGE SCALE GENOMIC DNA]</scope>
    <source>
        <strain evidence="24">cv. GT1</strain>
        <tissue evidence="23">Leaf</tissue>
    </source>
</reference>
<dbReference type="GO" id="GO:0010224">
    <property type="term" value="P:response to UV-B"/>
    <property type="evidence" value="ECO:0007669"/>
    <property type="project" value="UniProtKB-ARBA"/>
</dbReference>
<evidence type="ECO:0000259" key="22">
    <source>
        <dbReference type="PROSITE" id="PS51805"/>
    </source>
</evidence>
<evidence type="ECO:0000256" key="18">
    <source>
        <dbReference type="RuleBase" id="RU361211"/>
    </source>
</evidence>
<dbReference type="InterPro" id="IPR001965">
    <property type="entry name" value="Znf_PHD"/>
</dbReference>
<dbReference type="FunFam" id="3.40.630.30:FF:000002">
    <property type="entry name" value="Histone acetyltransferase"/>
    <property type="match status" value="1"/>
</dbReference>
<dbReference type="Pfam" id="PF13832">
    <property type="entry name" value="zf-HC5HC2H_2"/>
    <property type="match status" value="2"/>
</dbReference>
<dbReference type="Pfam" id="PF17772">
    <property type="entry name" value="zf-MYST"/>
    <property type="match status" value="1"/>
</dbReference>
<dbReference type="PROSITE" id="PS50016">
    <property type="entry name" value="ZF_PHD_2"/>
    <property type="match status" value="2"/>
</dbReference>
<feature type="domain" description="PHD-type" evidence="20">
    <location>
        <begin position="311"/>
        <end position="362"/>
    </location>
</feature>
<dbReference type="InterPro" id="IPR011011">
    <property type="entry name" value="Znf_FYVE_PHD"/>
</dbReference>
<dbReference type="FunFam" id="2.30.30.140:FF:000067">
    <property type="entry name" value="Histone acetyltransferase"/>
    <property type="match status" value="1"/>
</dbReference>
<dbReference type="Gene3D" id="3.40.630.30">
    <property type="match status" value="1"/>
</dbReference>
<dbReference type="InterPro" id="IPR025995">
    <property type="entry name" value="Tudor-knot"/>
</dbReference>
<keyword evidence="5" id="KW-0479">Metal-binding</keyword>
<comment type="caution">
    <text evidence="23">The sequence shown here is derived from an EMBL/GenBank/DDBJ whole genome shotgun (WGS) entry which is preliminary data.</text>
</comment>
<keyword evidence="8" id="KW-0156">Chromatin regulator</keyword>
<dbReference type="PANTHER" id="PTHR10615">
    <property type="entry name" value="HISTONE ACETYLTRANSFERASE"/>
    <property type="match status" value="1"/>
</dbReference>
<feature type="region of interest" description="Disordered" evidence="19">
    <location>
        <begin position="755"/>
        <end position="785"/>
    </location>
</feature>
<comment type="similarity">
    <text evidence="2 18">Belongs to the MYST (SAS/MOZ) family.</text>
</comment>
<dbReference type="EC" id="2.3.1.48" evidence="3 18"/>
<accession>A0A6A6KR09</accession>
<feature type="compositionally biased region" description="Basic residues" evidence="19">
    <location>
        <begin position="103"/>
        <end position="112"/>
    </location>
</feature>
<feature type="region of interest" description="Disordered" evidence="19">
    <location>
        <begin position="65"/>
        <end position="86"/>
    </location>
</feature>
<feature type="region of interest" description="Disordered" evidence="19">
    <location>
        <begin position="1"/>
        <end position="52"/>
    </location>
</feature>
<dbReference type="GO" id="GO:0006281">
    <property type="term" value="P:DNA repair"/>
    <property type="evidence" value="ECO:0007669"/>
    <property type="project" value="UniProtKB-ARBA"/>
</dbReference>
<dbReference type="InterPro" id="IPR016197">
    <property type="entry name" value="Chromo-like_dom_sf"/>
</dbReference>